<keyword evidence="11 14" id="KW-0472">Membrane</keyword>
<evidence type="ECO:0000313" key="18">
    <source>
        <dbReference type="EMBL" id="MBB3103067.1"/>
    </source>
</evidence>
<evidence type="ECO:0000256" key="4">
    <source>
        <dbReference type="ARBA" id="ARBA00022452"/>
    </source>
</evidence>
<proteinExistence type="inferred from homology"/>
<protein>
    <submittedName>
        <fullName evidence="18">Outer membrane receptor for ferric coprogen and ferric-rhodotorulic acid</fullName>
    </submittedName>
</protein>
<evidence type="ECO:0000256" key="6">
    <source>
        <dbReference type="ARBA" id="ARBA00022692"/>
    </source>
</evidence>
<evidence type="ECO:0000256" key="13">
    <source>
        <dbReference type="ARBA" id="ARBA00023237"/>
    </source>
</evidence>
<dbReference type="RefSeq" id="WP_183166029.1">
    <property type="nucleotide sequence ID" value="NZ_JACHXI010000005.1"/>
</dbReference>
<keyword evidence="9" id="KW-0406">Ion transport</keyword>
<dbReference type="Gene3D" id="3.55.50.30">
    <property type="match status" value="1"/>
</dbReference>
<dbReference type="SMART" id="SM00965">
    <property type="entry name" value="STN"/>
    <property type="match status" value="1"/>
</dbReference>
<keyword evidence="7 16" id="KW-0732">Signal</keyword>
<dbReference type="PANTHER" id="PTHR32552">
    <property type="entry name" value="FERRICHROME IRON RECEPTOR-RELATED"/>
    <property type="match status" value="1"/>
</dbReference>
<reference evidence="18 19" key="1">
    <citation type="submission" date="2020-08" db="EMBL/GenBank/DDBJ databases">
        <title>Genomic Encyclopedia of Type Strains, Phase III (KMG-III): the genomes of soil and plant-associated and newly described type strains.</title>
        <authorList>
            <person name="Whitman W."/>
        </authorList>
    </citation>
    <scope>NUCLEOTIDE SEQUENCE [LARGE SCALE GENOMIC DNA]</scope>
    <source>
        <strain evidence="18 19">CECT 4462</strain>
    </source>
</reference>
<evidence type="ECO:0000256" key="1">
    <source>
        <dbReference type="ARBA" id="ARBA00004571"/>
    </source>
</evidence>
<gene>
    <name evidence="18" type="ORF">FHR87_001462</name>
</gene>
<dbReference type="SUPFAM" id="SSF56935">
    <property type="entry name" value="Porins"/>
    <property type="match status" value="1"/>
</dbReference>
<evidence type="ECO:0000256" key="12">
    <source>
        <dbReference type="ARBA" id="ARBA00023170"/>
    </source>
</evidence>
<dbReference type="Gene3D" id="2.170.130.10">
    <property type="entry name" value="TonB-dependent receptor, plug domain"/>
    <property type="match status" value="1"/>
</dbReference>
<dbReference type="InterPro" id="IPR011662">
    <property type="entry name" value="Secretin/TonB_short_N"/>
</dbReference>
<dbReference type="GO" id="GO:0015891">
    <property type="term" value="P:siderophore transport"/>
    <property type="evidence" value="ECO:0007669"/>
    <property type="project" value="InterPro"/>
</dbReference>
<evidence type="ECO:0000313" key="19">
    <source>
        <dbReference type="Proteomes" id="UP000549250"/>
    </source>
</evidence>
<keyword evidence="12 18" id="KW-0675">Receptor</keyword>
<evidence type="ECO:0000256" key="15">
    <source>
        <dbReference type="RuleBase" id="RU003357"/>
    </source>
</evidence>
<name>A0A839T0H1_AZOMA</name>
<accession>A0A839T0H1</accession>
<evidence type="ECO:0000256" key="10">
    <source>
        <dbReference type="ARBA" id="ARBA00023077"/>
    </source>
</evidence>
<evidence type="ECO:0000256" key="3">
    <source>
        <dbReference type="ARBA" id="ARBA00022448"/>
    </source>
</evidence>
<keyword evidence="5" id="KW-0410">Iron transport</keyword>
<dbReference type="GO" id="GO:0009279">
    <property type="term" value="C:cell outer membrane"/>
    <property type="evidence" value="ECO:0007669"/>
    <property type="project" value="UniProtKB-SubCell"/>
</dbReference>
<dbReference type="Proteomes" id="UP000549250">
    <property type="component" value="Unassembled WGS sequence"/>
</dbReference>
<dbReference type="AlphaFoldDB" id="A0A839T0H1"/>
<sequence length="805" mass="88758">MPHSSLRLGSLALAVAIAMGGLAFSAHAQEGEQTARTAAQKFTIPAGPLGETLGRIARESGRNLSVDPALLQGRRAPAIRGQFSPEEAVRQALAGSGLELFVTGSGTLSVQPVNNSGVIDLEAISVAETEPELGNMTEGTGTYTLGSSNTATKMDLSLRHTPQTITVISHDQLDDFKLDTVNDALSAATGVNVQRVETNRTYFTARGFDISNFQIDGLGQPFSTGEQMGDLDTSFYDHIEVLKGANGLTANPGNPAATINFVRKRPTADFHAVTSVGYGSWNNRRTDIDFSGALNSSGTIRGRLVGSAQKGDSYLDRYNQEKYSFYGIAEADLGSNNVVSLGHTEQINRPNNTMWGALPLYYSDGSKIHYSRSDTAAPNWSYWNTTDRRTFLELHSDLGHDWKSELSLNFRDISGRYKQLSVSGVPDKETGLGVTGYASSYRSNERQIHFDFYAKGPFELLGRTHQLMFGASWSRLRDHIDSYDESYADGGGALPSVRRLWATFPEPAFDNGRTGFANFTNHRRTLYAALNLSLTDKLNVIAGINHAQIKSGGVQYAASHDYRYTRNTTYFGATYDLTDNLSAYASYTEIFNPQNEITQDRNLVGAVQGRSTEAGIKGEWFNKRLNASLSIYRTVQNNLAQYAGFDNTSGFSYYEGVNNRARGFEADISGQLMPGWEINAGYSHLFTLEDDEGHRARTFVPKTNLYMATSARMPFLPALKLGANVTWQSNIYRDEGETSTGQDIIIRQGSYAITNLMGRYDITKNLNIAMNVNNLFDKKYLTSLYWNQSYYGAPRNAMVTLEWKN</sequence>
<evidence type="ECO:0000256" key="7">
    <source>
        <dbReference type="ARBA" id="ARBA00022729"/>
    </source>
</evidence>
<evidence type="ECO:0000259" key="17">
    <source>
        <dbReference type="SMART" id="SM00965"/>
    </source>
</evidence>
<dbReference type="CDD" id="cd01347">
    <property type="entry name" value="ligand_gated_channel"/>
    <property type="match status" value="1"/>
</dbReference>
<evidence type="ECO:0000256" key="11">
    <source>
        <dbReference type="ARBA" id="ARBA00023136"/>
    </source>
</evidence>
<dbReference type="PANTHER" id="PTHR32552:SF74">
    <property type="entry name" value="HYDROXAMATE SIDEROPHORE RECEPTOR FHUE"/>
    <property type="match status" value="1"/>
</dbReference>
<dbReference type="Gene3D" id="2.40.170.20">
    <property type="entry name" value="TonB-dependent receptor, beta-barrel domain"/>
    <property type="match status" value="1"/>
</dbReference>
<comment type="caution">
    <text evidence="18">The sequence shown here is derived from an EMBL/GenBank/DDBJ whole genome shotgun (WGS) entry which is preliminary data.</text>
</comment>
<dbReference type="FunFam" id="2.170.130.10:FF:000010">
    <property type="entry name" value="Ferripyoverdine receptor"/>
    <property type="match status" value="1"/>
</dbReference>
<keyword evidence="3 14" id="KW-0813">Transport</keyword>
<keyword evidence="13 14" id="KW-0998">Cell outer membrane</keyword>
<dbReference type="InterPro" id="IPR036942">
    <property type="entry name" value="Beta-barrel_TonB_sf"/>
</dbReference>
<dbReference type="InterPro" id="IPR039426">
    <property type="entry name" value="TonB-dep_rcpt-like"/>
</dbReference>
<keyword evidence="10 15" id="KW-0798">TonB box</keyword>
<dbReference type="InterPro" id="IPR010105">
    <property type="entry name" value="TonB_sidphr_rcpt"/>
</dbReference>
<organism evidence="18 19">
    <name type="scientific">Azomonas macrocytogenes</name>
    <name type="common">Azotobacter macrocytogenes</name>
    <dbReference type="NCBI Taxonomy" id="69962"/>
    <lineage>
        <taxon>Bacteria</taxon>
        <taxon>Pseudomonadati</taxon>
        <taxon>Pseudomonadota</taxon>
        <taxon>Gammaproteobacteria</taxon>
        <taxon>Pseudomonadales</taxon>
        <taxon>Pseudomonadaceae</taxon>
        <taxon>Azomonas</taxon>
    </lineage>
</organism>
<keyword evidence="19" id="KW-1185">Reference proteome</keyword>
<comment type="subcellular location">
    <subcellularLocation>
        <location evidence="1 14">Cell outer membrane</location>
        <topology evidence="1 14">Multi-pass membrane protein</topology>
    </subcellularLocation>
</comment>
<dbReference type="Pfam" id="PF00593">
    <property type="entry name" value="TonB_dep_Rec_b-barrel"/>
    <property type="match status" value="1"/>
</dbReference>
<comment type="similarity">
    <text evidence="2 14 15">Belongs to the TonB-dependent receptor family.</text>
</comment>
<dbReference type="Pfam" id="PF07660">
    <property type="entry name" value="STN"/>
    <property type="match status" value="1"/>
</dbReference>
<dbReference type="InterPro" id="IPR000531">
    <property type="entry name" value="Beta-barrel_TonB"/>
</dbReference>
<dbReference type="GO" id="GO:0015344">
    <property type="term" value="F:siderophore uptake transmembrane transporter activity"/>
    <property type="evidence" value="ECO:0007669"/>
    <property type="project" value="TreeGrafter"/>
</dbReference>
<feature type="signal peptide" evidence="16">
    <location>
        <begin position="1"/>
        <end position="28"/>
    </location>
</feature>
<evidence type="ECO:0000256" key="14">
    <source>
        <dbReference type="PROSITE-ProRule" id="PRU01360"/>
    </source>
</evidence>
<dbReference type="GO" id="GO:0038023">
    <property type="term" value="F:signaling receptor activity"/>
    <property type="evidence" value="ECO:0007669"/>
    <property type="project" value="InterPro"/>
</dbReference>
<dbReference type="NCBIfam" id="TIGR01783">
    <property type="entry name" value="TonB-siderophor"/>
    <property type="match status" value="1"/>
</dbReference>
<dbReference type="InterPro" id="IPR037066">
    <property type="entry name" value="Plug_dom_sf"/>
</dbReference>
<evidence type="ECO:0000256" key="2">
    <source>
        <dbReference type="ARBA" id="ARBA00009810"/>
    </source>
</evidence>
<evidence type="ECO:0000256" key="5">
    <source>
        <dbReference type="ARBA" id="ARBA00022496"/>
    </source>
</evidence>
<dbReference type="EMBL" id="JACHXI010000005">
    <property type="protein sequence ID" value="MBB3103067.1"/>
    <property type="molecule type" value="Genomic_DNA"/>
</dbReference>
<dbReference type="PROSITE" id="PS52016">
    <property type="entry name" value="TONB_DEPENDENT_REC_3"/>
    <property type="match status" value="1"/>
</dbReference>
<keyword evidence="6 14" id="KW-0812">Transmembrane</keyword>
<feature type="domain" description="Secretin/TonB short N-terminal" evidence="17">
    <location>
        <begin position="62"/>
        <end position="113"/>
    </location>
</feature>
<keyword evidence="4 14" id="KW-1134">Transmembrane beta strand</keyword>
<evidence type="ECO:0000256" key="8">
    <source>
        <dbReference type="ARBA" id="ARBA00023004"/>
    </source>
</evidence>
<evidence type="ECO:0000256" key="16">
    <source>
        <dbReference type="SAM" id="SignalP"/>
    </source>
</evidence>
<keyword evidence="8" id="KW-0408">Iron</keyword>
<dbReference type="InterPro" id="IPR012910">
    <property type="entry name" value="Plug_dom"/>
</dbReference>
<dbReference type="Pfam" id="PF07715">
    <property type="entry name" value="Plug"/>
    <property type="match status" value="1"/>
</dbReference>
<feature type="chain" id="PRO_5032883981" evidence="16">
    <location>
        <begin position="29"/>
        <end position="805"/>
    </location>
</feature>
<evidence type="ECO:0000256" key="9">
    <source>
        <dbReference type="ARBA" id="ARBA00023065"/>
    </source>
</evidence>